<keyword evidence="2" id="KW-1185">Reference proteome</keyword>
<sequence length="126" mass="14146">MVSAQDCVRCEQRPSLLELFAANEFSFDCQTTSLVIGKQDPLLAELLFENGIFGAKVLNDLLWLIDPNGKNDQHQLPRLQNEFRRRLGKAETIIGVKREVKLRGQSCERNSLFAGLGRTTGETLPT</sequence>
<protein>
    <submittedName>
        <fullName evidence="1">Uncharacterized protein</fullName>
    </submittedName>
</protein>
<dbReference type="EMBL" id="SJPJ01000001">
    <property type="protein sequence ID" value="TWT84700.1"/>
    <property type="molecule type" value="Genomic_DNA"/>
</dbReference>
<gene>
    <name evidence="1" type="ORF">CA13_61800</name>
</gene>
<proteinExistence type="predicted"/>
<dbReference type="AlphaFoldDB" id="A0A5C5ZC30"/>
<comment type="caution">
    <text evidence="1">The sequence shown here is derived from an EMBL/GenBank/DDBJ whole genome shotgun (WGS) entry which is preliminary data.</text>
</comment>
<name>A0A5C5ZC30_9BACT</name>
<accession>A0A5C5ZC30</accession>
<organism evidence="1 2">
    <name type="scientific">Novipirellula herctigrandis</name>
    <dbReference type="NCBI Taxonomy" id="2527986"/>
    <lineage>
        <taxon>Bacteria</taxon>
        <taxon>Pseudomonadati</taxon>
        <taxon>Planctomycetota</taxon>
        <taxon>Planctomycetia</taxon>
        <taxon>Pirellulales</taxon>
        <taxon>Pirellulaceae</taxon>
        <taxon>Novipirellula</taxon>
    </lineage>
</organism>
<dbReference type="Proteomes" id="UP000315010">
    <property type="component" value="Unassembled WGS sequence"/>
</dbReference>
<evidence type="ECO:0000313" key="2">
    <source>
        <dbReference type="Proteomes" id="UP000315010"/>
    </source>
</evidence>
<reference evidence="1 2" key="1">
    <citation type="submission" date="2019-02" db="EMBL/GenBank/DDBJ databases">
        <title>Deep-cultivation of Planctomycetes and their phenomic and genomic characterization uncovers novel biology.</title>
        <authorList>
            <person name="Wiegand S."/>
            <person name="Jogler M."/>
            <person name="Boedeker C."/>
            <person name="Pinto D."/>
            <person name="Vollmers J."/>
            <person name="Rivas-Marin E."/>
            <person name="Kohn T."/>
            <person name="Peeters S.H."/>
            <person name="Heuer A."/>
            <person name="Rast P."/>
            <person name="Oberbeckmann S."/>
            <person name="Bunk B."/>
            <person name="Jeske O."/>
            <person name="Meyerdierks A."/>
            <person name="Storesund J.E."/>
            <person name="Kallscheuer N."/>
            <person name="Luecker S."/>
            <person name="Lage O.M."/>
            <person name="Pohl T."/>
            <person name="Merkel B.J."/>
            <person name="Hornburger P."/>
            <person name="Mueller R.-W."/>
            <person name="Bruemmer F."/>
            <person name="Labrenz M."/>
            <person name="Spormann A.M."/>
            <person name="Op Den Camp H."/>
            <person name="Overmann J."/>
            <person name="Amann R."/>
            <person name="Jetten M.S.M."/>
            <person name="Mascher T."/>
            <person name="Medema M.H."/>
            <person name="Devos D.P."/>
            <person name="Kaster A.-K."/>
            <person name="Ovreas L."/>
            <person name="Rohde M."/>
            <person name="Galperin M.Y."/>
            <person name="Jogler C."/>
        </authorList>
    </citation>
    <scope>NUCLEOTIDE SEQUENCE [LARGE SCALE GENOMIC DNA]</scope>
    <source>
        <strain evidence="1 2">CA13</strain>
    </source>
</reference>
<evidence type="ECO:0000313" key="1">
    <source>
        <dbReference type="EMBL" id="TWT84700.1"/>
    </source>
</evidence>